<evidence type="ECO:0000313" key="2">
    <source>
        <dbReference type="Proteomes" id="UP000255365"/>
    </source>
</evidence>
<accession>A0A370SDX1</accession>
<sequence>MLHAFNQGKSNLYRRYLGHRDGSEKRVSEEDEITALIMGPLDYLPPAAAGLFWRGLVEQTGRTASAAFPESPPSHIRMRFWPRRAVEPDLVVELHWPSGERRILLVEFKWNAPLSGEQQLHRQWLEFLTEAERADAYHLFIAPEISAGLNALGSNDVWQGRLILHSWIGVLHVVRNLRAAEFCGLQTWREQMTRFLGKLGILRFQGFVALTTPTPMSAPNEQSSIFWRPLSGFSQLMPPVVPSLEKSSASYLWDSAP</sequence>
<dbReference type="Proteomes" id="UP000255365">
    <property type="component" value="Unassembled WGS sequence"/>
</dbReference>
<reference evidence="1 2" key="1">
    <citation type="submission" date="2018-07" db="EMBL/GenBank/DDBJ databases">
        <title>Genome sequencing of rice bacterial endophytes.</title>
        <authorList>
            <person name="Venturi V."/>
        </authorList>
    </citation>
    <scope>NUCLEOTIDE SEQUENCE [LARGE SCALE GENOMIC DNA]</scope>
    <source>
        <strain evidence="1 2">E2333</strain>
    </source>
</reference>
<gene>
    <name evidence="1" type="ORF">DEU51_11019</name>
</gene>
<dbReference type="EMBL" id="QRAV01000010">
    <property type="protein sequence ID" value="RDL17950.1"/>
    <property type="molecule type" value="Genomic_DNA"/>
</dbReference>
<proteinExistence type="predicted"/>
<evidence type="ECO:0000313" key="1">
    <source>
        <dbReference type="EMBL" id="RDL17950.1"/>
    </source>
</evidence>
<organism evidence="1 2">
    <name type="scientific">Pseudomonas jessenii</name>
    <dbReference type="NCBI Taxonomy" id="77298"/>
    <lineage>
        <taxon>Bacteria</taxon>
        <taxon>Pseudomonadati</taxon>
        <taxon>Pseudomonadota</taxon>
        <taxon>Gammaproteobacteria</taxon>
        <taxon>Pseudomonadales</taxon>
        <taxon>Pseudomonadaceae</taxon>
        <taxon>Pseudomonas</taxon>
    </lineage>
</organism>
<protein>
    <submittedName>
        <fullName evidence="1">Uncharacterized protein</fullName>
    </submittedName>
</protein>
<name>A0A370SDX1_PSEJE</name>
<dbReference type="AlphaFoldDB" id="A0A370SDX1"/>
<comment type="caution">
    <text evidence="1">The sequence shown here is derived from an EMBL/GenBank/DDBJ whole genome shotgun (WGS) entry which is preliminary data.</text>
</comment>